<feature type="chain" id="PRO_5015929876" evidence="3">
    <location>
        <begin position="30"/>
        <end position="219"/>
    </location>
</feature>
<feature type="compositionally biased region" description="Basic and acidic residues" evidence="1">
    <location>
        <begin position="97"/>
        <end position="117"/>
    </location>
</feature>
<keyword evidence="2" id="KW-1133">Transmembrane helix</keyword>
<gene>
    <name evidence="4" type="ORF">DI623_05335</name>
</gene>
<feature type="region of interest" description="Disordered" evidence="1">
    <location>
        <begin position="91"/>
        <end position="119"/>
    </location>
</feature>
<proteinExistence type="predicted"/>
<organism evidence="4 5">
    <name type="scientific">Sphingomonas sanxanigenens</name>
    <dbReference type="NCBI Taxonomy" id="397260"/>
    <lineage>
        <taxon>Bacteria</taxon>
        <taxon>Pseudomonadati</taxon>
        <taxon>Pseudomonadota</taxon>
        <taxon>Alphaproteobacteria</taxon>
        <taxon>Sphingomonadales</taxon>
        <taxon>Sphingomonadaceae</taxon>
        <taxon>Sphingomonas</taxon>
    </lineage>
</organism>
<accession>A0A2W5C6I4</accession>
<sequence>MKMISRAKLGQTAALALLLGILAGAATFAAPADLIEAVVGGSGVAAFVPAASPPLGLTARLALAVIALLLVAGFFVALMAFLERSGRLRHRRRRAARSADEDAPSLRRGDAHPDAPARRPLSALDLPLTLDMAEDSPGQPVAEDEPIAAFPLPEPPAAPDDDSDPHSIEVMMARLEKRLSERGGRPPAVTPEIAEKVDQPLREMMSSLHRAAARANRSE</sequence>
<keyword evidence="3" id="KW-0732">Signal</keyword>
<reference evidence="4 5" key="1">
    <citation type="submission" date="2017-08" db="EMBL/GenBank/DDBJ databases">
        <title>Infants hospitalized years apart are colonized by the same room-sourced microbial strains.</title>
        <authorList>
            <person name="Brooks B."/>
            <person name="Olm M.R."/>
            <person name="Firek B.A."/>
            <person name="Baker R."/>
            <person name="Thomas B.C."/>
            <person name="Morowitz M.J."/>
            <person name="Banfield J.F."/>
        </authorList>
    </citation>
    <scope>NUCLEOTIDE SEQUENCE [LARGE SCALE GENOMIC DNA]</scope>
    <source>
        <strain evidence="4">S2_018_000_R2_101</strain>
    </source>
</reference>
<keyword evidence="2" id="KW-0812">Transmembrane</keyword>
<evidence type="ECO:0000313" key="5">
    <source>
        <dbReference type="Proteomes" id="UP000249066"/>
    </source>
</evidence>
<evidence type="ECO:0000313" key="4">
    <source>
        <dbReference type="EMBL" id="PZO90845.1"/>
    </source>
</evidence>
<evidence type="ECO:0000256" key="2">
    <source>
        <dbReference type="SAM" id="Phobius"/>
    </source>
</evidence>
<dbReference type="EMBL" id="QFNN01000019">
    <property type="protein sequence ID" value="PZO90845.1"/>
    <property type="molecule type" value="Genomic_DNA"/>
</dbReference>
<dbReference type="Proteomes" id="UP000249066">
    <property type="component" value="Unassembled WGS sequence"/>
</dbReference>
<comment type="caution">
    <text evidence="4">The sequence shown here is derived from an EMBL/GenBank/DDBJ whole genome shotgun (WGS) entry which is preliminary data.</text>
</comment>
<evidence type="ECO:0000256" key="3">
    <source>
        <dbReference type="SAM" id="SignalP"/>
    </source>
</evidence>
<name>A0A2W5C6I4_9SPHN</name>
<keyword evidence="2" id="KW-0472">Membrane</keyword>
<dbReference type="AlphaFoldDB" id="A0A2W5C6I4"/>
<evidence type="ECO:0000256" key="1">
    <source>
        <dbReference type="SAM" id="MobiDB-lite"/>
    </source>
</evidence>
<feature type="region of interest" description="Disordered" evidence="1">
    <location>
        <begin position="179"/>
        <end position="199"/>
    </location>
</feature>
<feature type="region of interest" description="Disordered" evidence="1">
    <location>
        <begin position="131"/>
        <end position="166"/>
    </location>
</feature>
<feature type="signal peptide" evidence="3">
    <location>
        <begin position="1"/>
        <end position="29"/>
    </location>
</feature>
<feature type="transmembrane region" description="Helical" evidence="2">
    <location>
        <begin position="61"/>
        <end position="82"/>
    </location>
</feature>
<protein>
    <submittedName>
        <fullName evidence="4">Uncharacterized protein</fullName>
    </submittedName>
</protein>